<evidence type="ECO:0000313" key="6">
    <source>
        <dbReference type="Proteomes" id="UP001145087"/>
    </source>
</evidence>
<dbReference type="InterPro" id="IPR008963">
    <property type="entry name" value="Purple_acid_Pase-like_N"/>
</dbReference>
<dbReference type="Pfam" id="PF00149">
    <property type="entry name" value="Metallophos"/>
    <property type="match status" value="1"/>
</dbReference>
<dbReference type="Gene3D" id="3.60.21.10">
    <property type="match status" value="1"/>
</dbReference>
<evidence type="ECO:0000259" key="3">
    <source>
        <dbReference type="Pfam" id="PF00149"/>
    </source>
</evidence>
<dbReference type="EMBL" id="JAPOHD010000067">
    <property type="protein sequence ID" value="MCY1723215.1"/>
    <property type="molecule type" value="Genomic_DNA"/>
</dbReference>
<feature type="chain" id="PRO_5040978681" evidence="2">
    <location>
        <begin position="23"/>
        <end position="432"/>
    </location>
</feature>
<keyword evidence="1 2" id="KW-0732">Signal</keyword>
<dbReference type="Pfam" id="PF16656">
    <property type="entry name" value="Pur_ac_phosph_N"/>
    <property type="match status" value="1"/>
</dbReference>
<dbReference type="SUPFAM" id="SSF49363">
    <property type="entry name" value="Purple acid phosphatase, N-terminal domain"/>
    <property type="match status" value="1"/>
</dbReference>
<evidence type="ECO:0000313" key="5">
    <source>
        <dbReference type="EMBL" id="MCY1723215.1"/>
    </source>
</evidence>
<gene>
    <name evidence="5" type="ORF">OU798_22895</name>
</gene>
<dbReference type="InterPro" id="IPR015914">
    <property type="entry name" value="PAPs_N"/>
</dbReference>
<reference evidence="5" key="1">
    <citation type="submission" date="2022-11" db="EMBL/GenBank/DDBJ databases">
        <title>Marilongibacter aestuarii gen. nov., sp. nov., isolated from tidal flat sediment.</title>
        <authorList>
            <person name="Jiayan W."/>
        </authorList>
    </citation>
    <scope>NUCLEOTIDE SEQUENCE</scope>
    <source>
        <strain evidence="5">Z1-6</strain>
    </source>
</reference>
<feature type="signal peptide" evidence="2">
    <location>
        <begin position="1"/>
        <end position="22"/>
    </location>
</feature>
<evidence type="ECO:0000256" key="1">
    <source>
        <dbReference type="ARBA" id="ARBA00022729"/>
    </source>
</evidence>
<organism evidence="5 6">
    <name type="scientific">Draconibacterium aestuarii</name>
    <dbReference type="NCBI Taxonomy" id="2998507"/>
    <lineage>
        <taxon>Bacteria</taxon>
        <taxon>Pseudomonadati</taxon>
        <taxon>Bacteroidota</taxon>
        <taxon>Bacteroidia</taxon>
        <taxon>Marinilabiliales</taxon>
        <taxon>Prolixibacteraceae</taxon>
        <taxon>Draconibacterium</taxon>
    </lineage>
</organism>
<proteinExistence type="predicted"/>
<dbReference type="GO" id="GO:0046872">
    <property type="term" value="F:metal ion binding"/>
    <property type="evidence" value="ECO:0007669"/>
    <property type="project" value="InterPro"/>
</dbReference>
<dbReference type="PANTHER" id="PTHR45867">
    <property type="entry name" value="PURPLE ACID PHOSPHATASE"/>
    <property type="match status" value="1"/>
</dbReference>
<name>A0A9X3FHE7_9BACT</name>
<dbReference type="GO" id="GO:0003993">
    <property type="term" value="F:acid phosphatase activity"/>
    <property type="evidence" value="ECO:0007669"/>
    <property type="project" value="InterPro"/>
</dbReference>
<dbReference type="SUPFAM" id="SSF56300">
    <property type="entry name" value="Metallo-dependent phosphatases"/>
    <property type="match status" value="1"/>
</dbReference>
<dbReference type="AlphaFoldDB" id="A0A9X3FHE7"/>
<dbReference type="Gene3D" id="2.60.40.380">
    <property type="entry name" value="Purple acid phosphatase-like, N-terminal"/>
    <property type="match status" value="1"/>
</dbReference>
<feature type="domain" description="Purple acid phosphatase N-terminal" evidence="4">
    <location>
        <begin position="31"/>
        <end position="131"/>
    </location>
</feature>
<accession>A0A9X3FHE7</accession>
<sequence>MKNVNGYTLVVLLLFFSSILCAQELQSSSTPEHLILNLTENPSESVAVTWRTKENTKQSVQWLESTASPLIALQAQAKEAKSNTVIYFDGDNDSLVFTCHSVIIDGLYPNTTYLYRVGSEETWSEWLEYKTAGYENEPFSFIYFGDIQNGMKSQWSRVIRKAFVTAPNTGFMVYAGDLINRANNEKDWQEWFYAGGFIHASIPSIMTPGNHDYDGLELDNHWRNQFTLPENGPDMQILEETAYYVDYQNLRIISVDINADNLDEPTEAVGRTVIWLEKVLKENKKKWTIITLHFPFYSTKANRDNAELRNKFQPLVEKYKVDMVLTGHDHAYGRGMKNIKSMTEEGEISGPVYVVSVSGTKQYSADDKGWMTRKAGNTQFFQVISITDKTLNFKTYMATGELYDEFDLIKRKGKTNKLVDKIPDVPERLYTR</sequence>
<dbReference type="InterPro" id="IPR029052">
    <property type="entry name" value="Metallo-depent_PP-like"/>
</dbReference>
<dbReference type="InterPro" id="IPR004843">
    <property type="entry name" value="Calcineurin-like_PHP"/>
</dbReference>
<comment type="caution">
    <text evidence="5">The sequence shown here is derived from an EMBL/GenBank/DDBJ whole genome shotgun (WGS) entry which is preliminary data.</text>
</comment>
<dbReference type="Proteomes" id="UP001145087">
    <property type="component" value="Unassembled WGS sequence"/>
</dbReference>
<evidence type="ECO:0000256" key="2">
    <source>
        <dbReference type="SAM" id="SignalP"/>
    </source>
</evidence>
<dbReference type="RefSeq" id="WP_343335540.1">
    <property type="nucleotide sequence ID" value="NZ_JAPOHD010000067.1"/>
</dbReference>
<feature type="domain" description="Calcineurin-like phosphoesterase" evidence="3">
    <location>
        <begin position="141"/>
        <end position="332"/>
    </location>
</feature>
<keyword evidence="6" id="KW-1185">Reference proteome</keyword>
<evidence type="ECO:0000259" key="4">
    <source>
        <dbReference type="Pfam" id="PF16656"/>
    </source>
</evidence>
<protein>
    <submittedName>
        <fullName evidence="5">Metallophosphoesterase family protein</fullName>
    </submittedName>
</protein>